<evidence type="ECO:0000256" key="4">
    <source>
        <dbReference type="ARBA" id="ARBA00023242"/>
    </source>
</evidence>
<dbReference type="Pfam" id="PF00249">
    <property type="entry name" value="Myb_DNA-binding"/>
    <property type="match status" value="1"/>
</dbReference>
<name>A0AAD7L980_QUISA</name>
<dbReference type="GO" id="GO:0003677">
    <property type="term" value="F:DNA binding"/>
    <property type="evidence" value="ECO:0007669"/>
    <property type="project" value="UniProtKB-KW"/>
</dbReference>
<dbReference type="InterPro" id="IPR017930">
    <property type="entry name" value="Myb_dom"/>
</dbReference>
<feature type="compositionally biased region" description="Polar residues" evidence="5">
    <location>
        <begin position="255"/>
        <end position="269"/>
    </location>
</feature>
<feature type="region of interest" description="Disordered" evidence="5">
    <location>
        <begin position="255"/>
        <end position="275"/>
    </location>
</feature>
<dbReference type="InterPro" id="IPR009057">
    <property type="entry name" value="Homeodomain-like_sf"/>
</dbReference>
<dbReference type="AlphaFoldDB" id="A0AAD7L980"/>
<protein>
    <submittedName>
        <fullName evidence="8">Transcription factor MYB39-like</fullName>
    </submittedName>
</protein>
<evidence type="ECO:0000256" key="2">
    <source>
        <dbReference type="ARBA" id="ARBA00022737"/>
    </source>
</evidence>
<accession>A0AAD7L980</accession>
<evidence type="ECO:0000259" key="7">
    <source>
        <dbReference type="PROSITE" id="PS51294"/>
    </source>
</evidence>
<dbReference type="EMBL" id="JARAOO010000010">
    <property type="protein sequence ID" value="KAJ7953432.1"/>
    <property type="molecule type" value="Genomic_DNA"/>
</dbReference>
<feature type="domain" description="HTH myb-type" evidence="7">
    <location>
        <begin position="12"/>
        <end position="65"/>
    </location>
</feature>
<feature type="domain" description="Myb-like" evidence="6">
    <location>
        <begin position="9"/>
        <end position="80"/>
    </location>
</feature>
<proteinExistence type="predicted"/>
<dbReference type="FunFam" id="1.10.10.60:FF:000001">
    <property type="entry name" value="MYB-related transcription factor"/>
    <property type="match status" value="1"/>
</dbReference>
<dbReference type="CDD" id="cd00167">
    <property type="entry name" value="SANT"/>
    <property type="match status" value="1"/>
</dbReference>
<evidence type="ECO:0000256" key="5">
    <source>
        <dbReference type="SAM" id="MobiDB-lite"/>
    </source>
</evidence>
<dbReference type="PANTHER" id="PTHR47994:SF5">
    <property type="entry name" value="F14D16.11-RELATED"/>
    <property type="match status" value="1"/>
</dbReference>
<dbReference type="SUPFAM" id="SSF46689">
    <property type="entry name" value="Homeodomain-like"/>
    <property type="match status" value="1"/>
</dbReference>
<gene>
    <name evidence="8" type="ORF">O6P43_025139</name>
</gene>
<evidence type="ECO:0000313" key="8">
    <source>
        <dbReference type="EMBL" id="KAJ7953432.1"/>
    </source>
</evidence>
<dbReference type="GO" id="GO:0005634">
    <property type="term" value="C:nucleus"/>
    <property type="evidence" value="ECO:0007669"/>
    <property type="project" value="UniProtKB-SubCell"/>
</dbReference>
<evidence type="ECO:0000256" key="1">
    <source>
        <dbReference type="ARBA" id="ARBA00004123"/>
    </source>
</evidence>
<dbReference type="InterPro" id="IPR015495">
    <property type="entry name" value="Myb_TF_plants"/>
</dbReference>
<evidence type="ECO:0000313" key="9">
    <source>
        <dbReference type="Proteomes" id="UP001163823"/>
    </source>
</evidence>
<comment type="caution">
    <text evidence="8">The sequence shown here is derived from an EMBL/GenBank/DDBJ whole genome shotgun (WGS) entry which is preliminary data.</text>
</comment>
<dbReference type="PROSITE" id="PS50090">
    <property type="entry name" value="MYB_LIKE"/>
    <property type="match status" value="1"/>
</dbReference>
<feature type="domain" description="HTH myb-type" evidence="7">
    <location>
        <begin position="66"/>
        <end position="84"/>
    </location>
</feature>
<dbReference type="SMART" id="SM00717">
    <property type="entry name" value="SANT"/>
    <property type="match status" value="1"/>
</dbReference>
<keyword evidence="3" id="KW-0238">DNA-binding</keyword>
<keyword evidence="4" id="KW-0539">Nucleus</keyword>
<comment type="subcellular location">
    <subcellularLocation>
        <location evidence="1">Nucleus</location>
    </subcellularLocation>
</comment>
<evidence type="ECO:0000256" key="3">
    <source>
        <dbReference type="ARBA" id="ARBA00023125"/>
    </source>
</evidence>
<reference evidence="8" key="1">
    <citation type="journal article" date="2023" name="Science">
        <title>Elucidation of the pathway for biosynthesis of saponin adjuvants from the soapbark tree.</title>
        <authorList>
            <person name="Reed J."/>
            <person name="Orme A."/>
            <person name="El-Demerdash A."/>
            <person name="Owen C."/>
            <person name="Martin L.B.B."/>
            <person name="Misra R.C."/>
            <person name="Kikuchi S."/>
            <person name="Rejzek M."/>
            <person name="Martin A.C."/>
            <person name="Harkess A."/>
            <person name="Leebens-Mack J."/>
            <person name="Louveau T."/>
            <person name="Stephenson M.J."/>
            <person name="Osbourn A."/>
        </authorList>
    </citation>
    <scope>NUCLEOTIDE SEQUENCE</scope>
    <source>
        <strain evidence="8">S10</strain>
    </source>
</reference>
<dbReference type="KEGG" id="qsa:O6P43_025139"/>
<sequence>MGRSPCCIETGLKKGPWTPEEDQKLTDYITVHGHGSWRALPKLAGLNRCGKSCRLRWSRIAAHLPGRTDNEIKNFWNTHLRKKLLQMGIDPNTHKPRTDQLNHLMNLSQLLGMQNFGNSTNPLGNALGLHADVAKILLLQNLLQVINTNTLFNMQNSNSLLGNHSLNPFEGLVNETAGSLNNKEPVLRGQGYANPGLFPQAHGYSLAMTKSWTDLEGGYNPEEVFGASTSLSISQYENQLENPLPALVSAFQGTGTTNQMDSSGNPSLASTPSPSSTIFEEWEKLLDDETSGSYWKDILE</sequence>
<dbReference type="PROSITE" id="PS51294">
    <property type="entry name" value="HTH_MYB"/>
    <property type="match status" value="2"/>
</dbReference>
<dbReference type="InterPro" id="IPR001005">
    <property type="entry name" value="SANT/Myb"/>
</dbReference>
<dbReference type="Proteomes" id="UP001163823">
    <property type="component" value="Chromosome 10"/>
</dbReference>
<keyword evidence="2" id="KW-0677">Repeat</keyword>
<organism evidence="8 9">
    <name type="scientific">Quillaja saponaria</name>
    <name type="common">Soap bark tree</name>
    <dbReference type="NCBI Taxonomy" id="32244"/>
    <lineage>
        <taxon>Eukaryota</taxon>
        <taxon>Viridiplantae</taxon>
        <taxon>Streptophyta</taxon>
        <taxon>Embryophyta</taxon>
        <taxon>Tracheophyta</taxon>
        <taxon>Spermatophyta</taxon>
        <taxon>Magnoliopsida</taxon>
        <taxon>eudicotyledons</taxon>
        <taxon>Gunneridae</taxon>
        <taxon>Pentapetalae</taxon>
        <taxon>rosids</taxon>
        <taxon>fabids</taxon>
        <taxon>Fabales</taxon>
        <taxon>Quillajaceae</taxon>
        <taxon>Quillaja</taxon>
    </lineage>
</organism>
<dbReference type="PANTHER" id="PTHR47994">
    <property type="entry name" value="F14D16.11-RELATED"/>
    <property type="match status" value="1"/>
</dbReference>
<dbReference type="Gene3D" id="1.10.10.60">
    <property type="entry name" value="Homeodomain-like"/>
    <property type="match status" value="2"/>
</dbReference>
<evidence type="ECO:0000259" key="6">
    <source>
        <dbReference type="PROSITE" id="PS50090"/>
    </source>
</evidence>
<keyword evidence="9" id="KW-1185">Reference proteome</keyword>